<dbReference type="CDD" id="cd12166">
    <property type="entry name" value="2-Hacid_dh_7"/>
    <property type="match status" value="1"/>
</dbReference>
<dbReference type="SUPFAM" id="SSF51735">
    <property type="entry name" value="NAD(P)-binding Rossmann-fold domains"/>
    <property type="match status" value="1"/>
</dbReference>
<keyword evidence="1" id="KW-0560">Oxidoreductase</keyword>
<evidence type="ECO:0000259" key="3">
    <source>
        <dbReference type="Pfam" id="PF02826"/>
    </source>
</evidence>
<keyword evidence="5" id="KW-1185">Reference proteome</keyword>
<evidence type="ECO:0000256" key="1">
    <source>
        <dbReference type="ARBA" id="ARBA00023002"/>
    </source>
</evidence>
<dbReference type="InterPro" id="IPR029753">
    <property type="entry name" value="D-isomer_DH_CS"/>
</dbReference>
<dbReference type="EMBL" id="JACHMX010000001">
    <property type="protein sequence ID" value="MBB5851697.1"/>
    <property type="molecule type" value="Genomic_DNA"/>
</dbReference>
<dbReference type="GO" id="GO:0051287">
    <property type="term" value="F:NAD binding"/>
    <property type="evidence" value="ECO:0007669"/>
    <property type="project" value="InterPro"/>
</dbReference>
<dbReference type="PROSITE" id="PS00670">
    <property type="entry name" value="D_2_HYDROXYACID_DH_2"/>
    <property type="match status" value="1"/>
</dbReference>
<gene>
    <name evidence="4" type="ORF">HDA45_001784</name>
</gene>
<dbReference type="SUPFAM" id="SSF52283">
    <property type="entry name" value="Formate/glycerate dehydrogenase catalytic domain-like"/>
    <property type="match status" value="1"/>
</dbReference>
<comment type="caution">
    <text evidence="4">The sequence shown here is derived from an EMBL/GenBank/DDBJ whole genome shotgun (WGS) entry which is preliminary data.</text>
</comment>
<feature type="domain" description="D-isomer specific 2-hydroxyacid dehydrogenase NAD-binding" evidence="3">
    <location>
        <begin position="99"/>
        <end position="268"/>
    </location>
</feature>
<dbReference type="Pfam" id="PF02826">
    <property type="entry name" value="2-Hacid_dh_C"/>
    <property type="match status" value="1"/>
</dbReference>
<evidence type="ECO:0000313" key="5">
    <source>
        <dbReference type="Proteomes" id="UP000580861"/>
    </source>
</evidence>
<accession>A0A841AXL3</accession>
<dbReference type="PANTHER" id="PTHR43333:SF1">
    <property type="entry name" value="D-ISOMER SPECIFIC 2-HYDROXYACID DEHYDROGENASE NAD-BINDING DOMAIN-CONTAINING PROTEIN"/>
    <property type="match status" value="1"/>
</dbReference>
<name>A0A841AXL3_9PSEU</name>
<keyword evidence="2" id="KW-0520">NAD</keyword>
<sequence>MTERAILPWSDIELPEGLSVRLYDGIGPLPEGGLDDVEVYVLPYDTGAEPTKLIDRLPSLKLVQSLSAGVERLVPLVPAGVRLANGRGLHDLSVAEHALALIHASQRDLPRWFAQQATGSWDREHTRSLADSRVLLVGHGSIGQAIERQLIAAEAVVTRVASTARPAERVHGVGELAELLPSADIVVLILPETPATTGLFGAAELAALPDGALVVNVGRGSAIDTEALTAETVAGRLRAALDVVDPEPLPTGHPLWSAPGVVITPHIAGGSASFHPRAKRLVAEQLRRYAAGEEPLNLVSGTDG</sequence>
<evidence type="ECO:0000313" key="4">
    <source>
        <dbReference type="EMBL" id="MBB5851697.1"/>
    </source>
</evidence>
<dbReference type="GO" id="GO:0016616">
    <property type="term" value="F:oxidoreductase activity, acting on the CH-OH group of donors, NAD or NADP as acceptor"/>
    <property type="evidence" value="ECO:0007669"/>
    <property type="project" value="UniProtKB-ARBA"/>
</dbReference>
<dbReference type="InterPro" id="IPR036291">
    <property type="entry name" value="NAD(P)-bd_dom_sf"/>
</dbReference>
<dbReference type="RefSeq" id="WP_184893591.1">
    <property type="nucleotide sequence ID" value="NZ_JACHMX010000001.1"/>
</dbReference>
<organism evidence="4 5">
    <name type="scientific">Amycolatopsis umgeniensis</name>
    <dbReference type="NCBI Taxonomy" id="336628"/>
    <lineage>
        <taxon>Bacteria</taxon>
        <taxon>Bacillati</taxon>
        <taxon>Actinomycetota</taxon>
        <taxon>Actinomycetes</taxon>
        <taxon>Pseudonocardiales</taxon>
        <taxon>Pseudonocardiaceae</taxon>
        <taxon>Amycolatopsis</taxon>
    </lineage>
</organism>
<dbReference type="AlphaFoldDB" id="A0A841AXL3"/>
<dbReference type="InterPro" id="IPR006140">
    <property type="entry name" value="D-isomer_DH_NAD-bd"/>
</dbReference>
<protein>
    <submittedName>
        <fullName evidence="4">Phosphoglycerate dehydrogenase-like enzyme</fullName>
    </submittedName>
</protein>
<evidence type="ECO:0000256" key="2">
    <source>
        <dbReference type="ARBA" id="ARBA00023027"/>
    </source>
</evidence>
<dbReference type="Proteomes" id="UP000580861">
    <property type="component" value="Unassembled WGS sequence"/>
</dbReference>
<dbReference type="Gene3D" id="3.40.50.720">
    <property type="entry name" value="NAD(P)-binding Rossmann-like Domain"/>
    <property type="match status" value="2"/>
</dbReference>
<reference evidence="4 5" key="1">
    <citation type="submission" date="2020-08" db="EMBL/GenBank/DDBJ databases">
        <title>Sequencing the genomes of 1000 actinobacteria strains.</title>
        <authorList>
            <person name="Klenk H.-P."/>
        </authorList>
    </citation>
    <scope>NUCLEOTIDE SEQUENCE [LARGE SCALE GENOMIC DNA]</scope>
    <source>
        <strain evidence="4 5">DSM 45272</strain>
    </source>
</reference>
<proteinExistence type="predicted"/>
<dbReference type="PANTHER" id="PTHR43333">
    <property type="entry name" value="2-HACID_DH_C DOMAIN-CONTAINING PROTEIN"/>
    <property type="match status" value="1"/>
</dbReference>